<protein>
    <recommendedName>
        <fullName evidence="6">Protein HflK</fullName>
    </recommendedName>
</protein>
<feature type="compositionally biased region" description="Gly residues" evidence="7">
    <location>
        <begin position="16"/>
        <end position="35"/>
    </location>
</feature>
<dbReference type="Gene3D" id="3.30.479.30">
    <property type="entry name" value="Band 7 domain"/>
    <property type="match status" value="1"/>
</dbReference>
<feature type="domain" description="Band 7" evidence="8">
    <location>
        <begin position="65"/>
        <end position="247"/>
    </location>
</feature>
<comment type="function">
    <text evidence="6">HflC and HflK could encode or regulate a protease.</text>
</comment>
<dbReference type="InterPro" id="IPR036013">
    <property type="entry name" value="Band_7/SPFH_dom_sf"/>
</dbReference>
<sequence>MNWDWEKLQEKRQRQSGGGQGPGPGWTPSGPGGDPVGESLKKLRNLKFPAGKAIIGVLLFLWLASGIFIVEPAEVGVVLRFGEHVRTVESGPHYHMPFPIESVYKPNVMEIRRVEVGFRSVDRNTAAQQGGVRPVKEESHMLTGDENIVDVQFIVQYQISDPVAYLFNVTQQSWTVKNAAEAAMREIIGYNQIDNALTEGKTEIQNRCRDLLQNILDRYGIGVRVIAVQMQNVHPPREVIDAFKDVASAREDRSRIVNEAEAYRNELLPKARGLAAEVVNQAQAYRETVVRNAEGEAARFTAVLEEYNKAKDVTRKRMYLETMEEILSNPEIEKIIMPDKGLSGIVPYLPLDKTVRTKKGGE</sequence>
<comment type="subcellular location">
    <subcellularLocation>
        <location evidence="1">Membrane</location>
        <topology evidence="1">Single-pass membrane protein</topology>
    </subcellularLocation>
</comment>
<evidence type="ECO:0000256" key="3">
    <source>
        <dbReference type="ARBA" id="ARBA00022692"/>
    </source>
</evidence>
<dbReference type="SMART" id="SM00244">
    <property type="entry name" value="PHB"/>
    <property type="match status" value="1"/>
</dbReference>
<evidence type="ECO:0000256" key="7">
    <source>
        <dbReference type="SAM" id="MobiDB-lite"/>
    </source>
</evidence>
<dbReference type="NCBIfam" id="TIGR01933">
    <property type="entry name" value="hflK"/>
    <property type="match status" value="1"/>
</dbReference>
<dbReference type="RefSeq" id="WP_174408643.1">
    <property type="nucleotide sequence ID" value="NZ_BLVP01000002.1"/>
</dbReference>
<feature type="compositionally biased region" description="Basic and acidic residues" evidence="7">
    <location>
        <begin position="1"/>
        <end position="13"/>
    </location>
</feature>
<dbReference type="EMBL" id="BLVP01000002">
    <property type="protein sequence ID" value="GFM35941.1"/>
    <property type="molecule type" value="Genomic_DNA"/>
</dbReference>
<dbReference type="InterPro" id="IPR010201">
    <property type="entry name" value="HflK"/>
</dbReference>
<keyword evidence="4 6" id="KW-1133">Transmembrane helix</keyword>
<dbReference type="PANTHER" id="PTHR43327">
    <property type="entry name" value="STOMATIN-LIKE PROTEIN 2, MITOCHONDRIAL"/>
    <property type="match status" value="1"/>
</dbReference>
<proteinExistence type="inferred from homology"/>
<dbReference type="Proteomes" id="UP000503820">
    <property type="component" value="Unassembled WGS sequence"/>
</dbReference>
<feature type="region of interest" description="Disordered" evidence="7">
    <location>
        <begin position="1"/>
        <end position="38"/>
    </location>
</feature>
<dbReference type="CDD" id="cd03404">
    <property type="entry name" value="SPFH_HflK"/>
    <property type="match status" value="1"/>
</dbReference>
<evidence type="ECO:0000256" key="5">
    <source>
        <dbReference type="ARBA" id="ARBA00023136"/>
    </source>
</evidence>
<keyword evidence="10" id="KW-1185">Reference proteome</keyword>
<comment type="subunit">
    <text evidence="6">HflC and HflK may interact to form a multimeric complex.</text>
</comment>
<comment type="similarity">
    <text evidence="2 6">Belongs to the band 7/mec-2 family. HflK subfamily.</text>
</comment>
<accession>A0A7J0BRT8</accession>
<dbReference type="InterPro" id="IPR050710">
    <property type="entry name" value="Band7/mec-2_domain"/>
</dbReference>
<reference evidence="9 10" key="1">
    <citation type="submission" date="2020-05" db="EMBL/GenBank/DDBJ databases">
        <title>Draft genome sequence of Desulfovibrio psychrotolerans JS1T.</title>
        <authorList>
            <person name="Ueno A."/>
            <person name="Tamazawa S."/>
            <person name="Tamamura S."/>
            <person name="Murakami T."/>
            <person name="Kiyama T."/>
            <person name="Inomata H."/>
            <person name="Amano Y."/>
            <person name="Miyakawa K."/>
            <person name="Tamaki H."/>
            <person name="Naganuma T."/>
            <person name="Kaneko K."/>
        </authorList>
    </citation>
    <scope>NUCLEOTIDE SEQUENCE [LARGE SCALE GENOMIC DNA]</scope>
    <source>
        <strain evidence="9 10">JS1</strain>
    </source>
</reference>
<feature type="transmembrane region" description="Helical" evidence="6">
    <location>
        <begin position="50"/>
        <end position="70"/>
    </location>
</feature>
<evidence type="ECO:0000256" key="2">
    <source>
        <dbReference type="ARBA" id="ARBA00006971"/>
    </source>
</evidence>
<keyword evidence="3 6" id="KW-0812">Transmembrane</keyword>
<evidence type="ECO:0000313" key="10">
    <source>
        <dbReference type="Proteomes" id="UP000503820"/>
    </source>
</evidence>
<name>A0A7J0BRT8_9BACT</name>
<dbReference type="Pfam" id="PF01145">
    <property type="entry name" value="Band_7"/>
    <property type="match status" value="1"/>
</dbReference>
<evidence type="ECO:0000256" key="1">
    <source>
        <dbReference type="ARBA" id="ARBA00004167"/>
    </source>
</evidence>
<dbReference type="InterPro" id="IPR001107">
    <property type="entry name" value="Band_7"/>
</dbReference>
<evidence type="ECO:0000313" key="9">
    <source>
        <dbReference type="EMBL" id="GFM35941.1"/>
    </source>
</evidence>
<dbReference type="PANTHER" id="PTHR43327:SF2">
    <property type="entry name" value="MODULATOR OF FTSH PROTEASE HFLK"/>
    <property type="match status" value="1"/>
</dbReference>
<evidence type="ECO:0000256" key="4">
    <source>
        <dbReference type="ARBA" id="ARBA00022989"/>
    </source>
</evidence>
<comment type="caution">
    <text evidence="9">The sequence shown here is derived from an EMBL/GenBank/DDBJ whole genome shotgun (WGS) entry which is preliminary data.</text>
</comment>
<gene>
    <name evidence="9" type="ORF">DSM19430T_06250</name>
</gene>
<dbReference type="AlphaFoldDB" id="A0A7J0BRT8"/>
<keyword evidence="5 6" id="KW-0472">Membrane</keyword>
<dbReference type="GO" id="GO:0016020">
    <property type="term" value="C:membrane"/>
    <property type="evidence" value="ECO:0007669"/>
    <property type="project" value="UniProtKB-SubCell"/>
</dbReference>
<evidence type="ECO:0000256" key="6">
    <source>
        <dbReference type="RuleBase" id="RU364113"/>
    </source>
</evidence>
<organism evidence="9 10">
    <name type="scientific">Desulfovibrio psychrotolerans</name>
    <dbReference type="NCBI Taxonomy" id="415242"/>
    <lineage>
        <taxon>Bacteria</taxon>
        <taxon>Pseudomonadati</taxon>
        <taxon>Thermodesulfobacteriota</taxon>
        <taxon>Desulfovibrionia</taxon>
        <taxon>Desulfovibrionales</taxon>
        <taxon>Desulfovibrionaceae</taxon>
        <taxon>Desulfovibrio</taxon>
    </lineage>
</organism>
<evidence type="ECO:0000259" key="8">
    <source>
        <dbReference type="SMART" id="SM00244"/>
    </source>
</evidence>
<dbReference type="SUPFAM" id="SSF117892">
    <property type="entry name" value="Band 7/SPFH domain"/>
    <property type="match status" value="1"/>
</dbReference>